<feature type="compositionally biased region" description="Basic and acidic residues" evidence="1">
    <location>
        <begin position="198"/>
        <end position="211"/>
    </location>
</feature>
<feature type="compositionally biased region" description="Basic and acidic residues" evidence="1">
    <location>
        <begin position="55"/>
        <end position="71"/>
    </location>
</feature>
<feature type="compositionally biased region" description="Low complexity" evidence="1">
    <location>
        <begin position="269"/>
        <end position="280"/>
    </location>
</feature>
<feature type="region of interest" description="Disordered" evidence="1">
    <location>
        <begin position="609"/>
        <end position="655"/>
    </location>
</feature>
<protein>
    <submittedName>
        <fullName evidence="2">Uncharacterized protein</fullName>
    </submittedName>
</protein>
<evidence type="ECO:0000313" key="2">
    <source>
        <dbReference type="EMBL" id="KPV75482.1"/>
    </source>
</evidence>
<feature type="region of interest" description="Disordered" evidence="1">
    <location>
        <begin position="196"/>
        <end position="343"/>
    </location>
</feature>
<feature type="region of interest" description="Disordered" evidence="1">
    <location>
        <begin position="670"/>
        <end position="692"/>
    </location>
</feature>
<feature type="compositionally biased region" description="Polar residues" evidence="1">
    <location>
        <begin position="426"/>
        <end position="435"/>
    </location>
</feature>
<feature type="region of interest" description="Disordered" evidence="1">
    <location>
        <begin position="540"/>
        <end position="579"/>
    </location>
</feature>
<reference evidence="2 3" key="1">
    <citation type="journal article" date="2015" name="Front. Microbiol.">
        <title>Genome sequence of the plant growth promoting endophytic yeast Rhodotorula graminis WP1.</title>
        <authorList>
            <person name="Firrincieli A."/>
            <person name="Otillar R."/>
            <person name="Salamov A."/>
            <person name="Schmutz J."/>
            <person name="Khan Z."/>
            <person name="Redman R.S."/>
            <person name="Fleck N.D."/>
            <person name="Lindquist E."/>
            <person name="Grigoriev I.V."/>
            <person name="Doty S.L."/>
        </authorList>
    </citation>
    <scope>NUCLEOTIDE SEQUENCE [LARGE SCALE GENOMIC DNA]</scope>
    <source>
        <strain evidence="2 3">WP1</strain>
    </source>
</reference>
<organism evidence="2 3">
    <name type="scientific">Rhodotorula graminis (strain WP1)</name>
    <dbReference type="NCBI Taxonomy" id="578459"/>
    <lineage>
        <taxon>Eukaryota</taxon>
        <taxon>Fungi</taxon>
        <taxon>Dikarya</taxon>
        <taxon>Basidiomycota</taxon>
        <taxon>Pucciniomycotina</taxon>
        <taxon>Microbotryomycetes</taxon>
        <taxon>Sporidiobolales</taxon>
        <taxon>Sporidiobolaceae</taxon>
        <taxon>Rhodotorula</taxon>
    </lineage>
</organism>
<feature type="region of interest" description="Disordered" evidence="1">
    <location>
        <begin position="55"/>
        <end position="87"/>
    </location>
</feature>
<accession>A0A194S4H3</accession>
<feature type="compositionally biased region" description="Acidic residues" evidence="1">
    <location>
        <begin position="140"/>
        <end position="154"/>
    </location>
</feature>
<sequence length="710" mass="74863">MATVAPPRGDFYAFSNPFAQGAPVQPVVFSKGKGSSGQHHHLEQDDGLAINYEHLDDRPSYRPDVQLDRDQTAAPHHKRISDSPQTRMERVDSLFDVYAELYAADDASEQYVDEEEALGELQRGSSGWGAQPHVVPQSPLEEEEGEGAAEDDEPAQPWDERGKTGLYGGGGRGADDRETGWVSDYTFALLAPASGQEEDLRFDADEPDHGDTQQGRQFSSRSTQGFHPDDQPRRDSLETAPSSKGPATPPDVGSTATATPASARENVRPSHPSSSFSTPPIHTVDAARIKKSNLSPRIPTPSAPMQAGRVAGPLDRSARPRPKATGFKWPARAKKPPTISAPILPEGFVESLGMETFPLYPGAKVPHRASISASADKTRTSLREATSPNPQQQQQRAAPTRKAAPPVSRTPPRAVPAPAAEHERGSSTLVRAASTSPPPPRLDAVREEGDALSASETATVKRAQHERSASNMTAGSGFRDPWSAAPASVGSSSSVHSQQTRRVHRGSSYQGGSARASVASTVGGFDPRHFGSAAPVPVPHQYSPVDASSGSPGPTSPVMPGVRHDSLSSHYSEVSEAQEHPAILASSAAPSDAFRQDFTPFSTTAHLRGASAATLGSTTRGARPFTPTRPLNVHRRTSSTIHPGAGGSGDESKRSTLAGDVVWGGVGVGGPRDVSTPVQSSSGSPFARAASPFAQHAPTIGTTGFRNPFG</sequence>
<feature type="compositionally biased region" description="Low complexity" evidence="1">
    <location>
        <begin position="483"/>
        <end position="497"/>
    </location>
</feature>
<dbReference type="RefSeq" id="XP_018271531.1">
    <property type="nucleotide sequence ID" value="XM_018416842.1"/>
</dbReference>
<proteinExistence type="predicted"/>
<evidence type="ECO:0000313" key="3">
    <source>
        <dbReference type="Proteomes" id="UP000053890"/>
    </source>
</evidence>
<evidence type="ECO:0000256" key="1">
    <source>
        <dbReference type="SAM" id="MobiDB-lite"/>
    </source>
</evidence>
<feature type="compositionally biased region" description="Polar residues" evidence="1">
    <location>
        <begin position="212"/>
        <end position="225"/>
    </location>
</feature>
<gene>
    <name evidence="2" type="ORF">RHOBADRAFT_53454</name>
</gene>
<feature type="compositionally biased region" description="Low complexity" evidence="1">
    <location>
        <begin position="385"/>
        <end position="419"/>
    </location>
</feature>
<feature type="region of interest" description="Disordered" evidence="1">
    <location>
        <begin position="112"/>
        <end position="178"/>
    </location>
</feature>
<keyword evidence="3" id="KW-1185">Reference proteome</keyword>
<dbReference type="GeneID" id="28977290"/>
<dbReference type="Proteomes" id="UP000053890">
    <property type="component" value="Unassembled WGS sequence"/>
</dbReference>
<feature type="region of interest" description="Disordered" evidence="1">
    <location>
        <begin position="367"/>
        <end position="515"/>
    </location>
</feature>
<feature type="compositionally biased region" description="Basic and acidic residues" evidence="1">
    <location>
        <begin position="227"/>
        <end position="237"/>
    </location>
</feature>
<dbReference type="EMBL" id="KQ474078">
    <property type="protein sequence ID" value="KPV75482.1"/>
    <property type="molecule type" value="Genomic_DNA"/>
</dbReference>
<name>A0A194S4H3_RHOGW</name>
<dbReference type="AlphaFoldDB" id="A0A194S4H3"/>
<dbReference type="OrthoDB" id="2537127at2759"/>